<dbReference type="PANTHER" id="PTHR24026">
    <property type="entry name" value="FAT ATYPICAL CADHERIN-RELATED"/>
    <property type="match status" value="1"/>
</dbReference>
<dbReference type="PROSITE" id="PS50268">
    <property type="entry name" value="CADHERIN_2"/>
    <property type="match status" value="8"/>
</dbReference>
<accession>A0A1I3HHI0</accession>
<dbReference type="CDD" id="cd11304">
    <property type="entry name" value="Cadherin_repeat"/>
    <property type="match status" value="8"/>
</dbReference>
<dbReference type="OrthoDB" id="254354at2"/>
<feature type="domain" description="Cadherin" evidence="4">
    <location>
        <begin position="864"/>
        <end position="966"/>
    </location>
</feature>
<sequence length="1730" mass="178387">MLRKSLSSLLWSAWGRLQAGSRNSGRGRRPLQRHSWNRSLSRRRRQSGVPALERLEARQLLSATASGAEYRVNAYTTSIQSQPSMAMDSAGNYVVTWQSYGQDGDGYGIYAQRFNAAGVAQGSEFRVNTYTTYYQFNPSAAMDSDGDFVITWVTDQEGSSNDIYAQRYNALGEAQGTEFRVNTYTTDPQYSPSAAMDSDGDFVVTWQSYGQDGDGYGIYAQRFNAAGVAQGSEFQVNTYTTSYQYTASAAMDSDGDFVITWQSYGQDGSGYGIYAQRYNAAGVAQGSEFQVSSYTTNNQNSSSAAMDSDGDFVISWQSSGQDGSGYGVYAKRFNASGVAQGSEFRVNTYTTSSQYNASPAMNAAGNFVISWQSSGQDGNGLGIYAQYYNAAGVAQGSEFRANSYTTNSQANPTAAMNSTGNFVIAWQSSGQDGSSNGIYSQRYSVGAPPTDISLSANTVSEIASIGTTIGTLTATDADSPESFTYRLLTNVESPANGLFLIDGDTLKTAGALNYEAVHQYSVDIEVTDSTAQTFVKTFTITVTDSNEFAVSAVSDTNGDTNTIAENAAAGTVGITASASDADGTTNAVSYSLTDNAGGLFTIDSTTGVVSTTGPLNYETATSYTITVRAESADGSFSAADFTITVTDIDESDVSPITDSDSASNTIAENAAAGTVGITASASDADGTTNTVTYSLTDNAGGLFTIDSATGVVSTTGPLDYETATSYSITVRAESADGSFSTADFTIAVTDVDESDVSSITDTDTADNTITESADAGTVGITASASDADGTTNTVTYSLTDNAGGLFTIDSTTGVVSTTGPLNYETATSYTITVRAESEDGSFSAADFTVTVTDVDESDVSPITDSDSASNTIAENADAGTVGITASASDADGTTNTVTYSLTDNAGGLFTIDSTTGVVSTTGPLNYETATSYTITVRAESEDGSFSTTDFTIAVTDVDESDVSGVTDTDSTDNTISENAAAGPVGITAFASDADGTTNAVSYSLTDNAGGLFTIDSISGVVSTTGPLDYETATSYSITVRAESADGSFSIADFTIAVTDVDEFDVSAIADADAADNTIAENADAGPVGITASASDSDGATNTVTYSLTDDAGGLFTIDSISGVVSTTGPLNYETATSYSITVRAESADGSFSTENFTIAVTDVNEFDVSDVIDTNCASNVIAENAAAGPIGITAFADDEDGTTNGVTYSLTDDAGGLFTINSCTGVVSTTGPLDYETACSYSITVRAESADGSFSMADFTVNVLNVNESPVISGVTGSTSYIENAAPRILTTDGVINDPDGNFCGGSLTVRFRGFSETGDRLSILSVGTSTGQISVTGNDVFYGCTLLGTVTSDGTGGQNLVIQLAAGADNAGVQQLLRSITYASVSENPSTTQRRVEFVLKDGVGTASNVGAKVVRVTAVNDKPVITGVTGSTTYTENAAPLVLATDGVISDLDDNLGEGSLTVRFNGFSEADDRLSILSVGTGDGQISVTGNDVFYGGSLLGTISSDGTGGQNLVIQLASGASSEAVQQLLRSITYASVSENPNTTQRRVEFALRDGDGANSNVGARIVKVKSVNDKPVITGVTGTATYSKSGLPIALATGGDVSDLDWNMAGGSLTARFNGFSEANDRLSIISGGTGTGEINVSGNDVYYEGDLIGSITSNGIGGQALTITLTAAATPDAVRHLLHSLTYASDSTTPTTTNRRVEFLLTDSSGAKSNTAARVVKFVS</sequence>
<evidence type="ECO:0000256" key="1">
    <source>
        <dbReference type="ARBA" id="ARBA00022692"/>
    </source>
</evidence>
<evidence type="ECO:0000259" key="4">
    <source>
        <dbReference type="PROSITE" id="PS50268"/>
    </source>
</evidence>
<feature type="domain" description="Cadherin" evidence="4">
    <location>
        <begin position="658"/>
        <end position="760"/>
    </location>
</feature>
<dbReference type="Pfam" id="PF00028">
    <property type="entry name" value="Cadherin"/>
    <property type="match status" value="8"/>
</dbReference>
<proteinExistence type="predicted"/>
<feature type="domain" description="Cadherin" evidence="4">
    <location>
        <begin position="761"/>
        <end position="863"/>
    </location>
</feature>
<dbReference type="STRING" id="1576369.SAMN05421753_10862"/>
<dbReference type="SMART" id="SM00112">
    <property type="entry name" value="CA"/>
    <property type="match status" value="8"/>
</dbReference>
<feature type="domain" description="Cadherin" evidence="4">
    <location>
        <begin position="458"/>
        <end position="553"/>
    </location>
</feature>
<evidence type="ECO:0000256" key="2">
    <source>
        <dbReference type="ARBA" id="ARBA00022989"/>
    </source>
</evidence>
<keyword evidence="6" id="KW-1185">Reference proteome</keyword>
<dbReference type="InterPro" id="IPR015919">
    <property type="entry name" value="Cadherin-like_sf"/>
</dbReference>
<name>A0A1I3HHI0_9PLAN</name>
<dbReference type="Proteomes" id="UP000199518">
    <property type="component" value="Unassembled WGS sequence"/>
</dbReference>
<dbReference type="SUPFAM" id="SSF49313">
    <property type="entry name" value="Cadherin-like"/>
    <property type="match status" value="8"/>
</dbReference>
<protein>
    <submittedName>
        <fullName evidence="5">Cadherin domain-containing protein</fullName>
    </submittedName>
</protein>
<reference evidence="6" key="1">
    <citation type="submission" date="2016-10" db="EMBL/GenBank/DDBJ databases">
        <authorList>
            <person name="Varghese N."/>
            <person name="Submissions S."/>
        </authorList>
    </citation>
    <scope>NUCLEOTIDE SEQUENCE [LARGE SCALE GENOMIC DNA]</scope>
    <source>
        <strain evidence="6">DSM 26348</strain>
    </source>
</reference>
<feature type="domain" description="Cadherin" evidence="4">
    <location>
        <begin position="562"/>
        <end position="657"/>
    </location>
</feature>
<dbReference type="GO" id="GO:0005509">
    <property type="term" value="F:calcium ion binding"/>
    <property type="evidence" value="ECO:0007669"/>
    <property type="project" value="InterPro"/>
</dbReference>
<feature type="domain" description="Cadherin" evidence="4">
    <location>
        <begin position="1181"/>
        <end position="1272"/>
    </location>
</feature>
<dbReference type="PRINTS" id="PR00205">
    <property type="entry name" value="CADHERIN"/>
</dbReference>
<feature type="domain" description="Cadherin" evidence="4">
    <location>
        <begin position="1070"/>
        <end position="1172"/>
    </location>
</feature>
<feature type="compositionally biased region" description="Basic residues" evidence="3">
    <location>
        <begin position="25"/>
        <end position="46"/>
    </location>
</feature>
<dbReference type="EMBL" id="FOQD01000008">
    <property type="protein sequence ID" value="SFI35079.1"/>
    <property type="molecule type" value="Genomic_DNA"/>
</dbReference>
<keyword evidence="2" id="KW-0472">Membrane</keyword>
<organism evidence="5 6">
    <name type="scientific">Planctomicrobium piriforme</name>
    <dbReference type="NCBI Taxonomy" id="1576369"/>
    <lineage>
        <taxon>Bacteria</taxon>
        <taxon>Pseudomonadati</taxon>
        <taxon>Planctomycetota</taxon>
        <taxon>Planctomycetia</taxon>
        <taxon>Planctomycetales</taxon>
        <taxon>Planctomycetaceae</taxon>
        <taxon>Planctomicrobium</taxon>
    </lineage>
</organism>
<dbReference type="PANTHER" id="PTHR24026:SF126">
    <property type="entry name" value="PROTOCADHERIN FAT 4"/>
    <property type="match status" value="1"/>
</dbReference>
<feature type="domain" description="Cadherin" evidence="4">
    <location>
        <begin position="967"/>
        <end position="1068"/>
    </location>
</feature>
<evidence type="ECO:0000313" key="6">
    <source>
        <dbReference type="Proteomes" id="UP000199518"/>
    </source>
</evidence>
<dbReference type="GO" id="GO:0005886">
    <property type="term" value="C:plasma membrane"/>
    <property type="evidence" value="ECO:0007669"/>
    <property type="project" value="UniProtKB-SubCell"/>
</dbReference>
<dbReference type="Gene3D" id="2.60.40.60">
    <property type="entry name" value="Cadherins"/>
    <property type="match status" value="8"/>
</dbReference>
<feature type="region of interest" description="Disordered" evidence="3">
    <location>
        <begin position="20"/>
        <end position="48"/>
    </location>
</feature>
<evidence type="ECO:0000256" key="3">
    <source>
        <dbReference type="SAM" id="MobiDB-lite"/>
    </source>
</evidence>
<gene>
    <name evidence="5" type="ORF">SAMN05421753_10862</name>
</gene>
<dbReference type="GO" id="GO:0007156">
    <property type="term" value="P:homophilic cell adhesion via plasma membrane adhesion molecules"/>
    <property type="evidence" value="ECO:0007669"/>
    <property type="project" value="InterPro"/>
</dbReference>
<evidence type="ECO:0000313" key="5">
    <source>
        <dbReference type="EMBL" id="SFI35079.1"/>
    </source>
</evidence>
<dbReference type="RefSeq" id="WP_092050301.1">
    <property type="nucleotide sequence ID" value="NZ_FOQD01000008.1"/>
</dbReference>
<dbReference type="InterPro" id="IPR002126">
    <property type="entry name" value="Cadherin-like_dom"/>
</dbReference>
<keyword evidence="1" id="KW-0812">Transmembrane</keyword>
<keyword evidence="2" id="KW-1133">Transmembrane helix</keyword>